<sequence length="365" mass="41108">MTKRVIFVGAGHTHLSVIKEWKKKKKDVEWILISPGQYQYYSGMYSGYMEGRYAIEDIRVPLRSFCNENGGTFVSAKVTSIDPEQNIVLTNAGKVMHFDYLSVDIGAQPKGLEIPHVQKHAEVLKANENFSEAVESVRTSHHPVVVGGGYAGVEMAFTTQAWRSKNKFQSPVKIISGSKLLPEDTEETRQQVYDLLDKRGIEYFENEEVHRVTDRTVETDSLSFPYEELLWMTGPKAPAWFEASRLPVDSEGYLLVNEHLQSVAYPQIFGVGDCVTIAGHEDIPKNGISAVKEAPVLLENIKRSLKGKKLTKYSPQKNYMAILNLGGKQGLMIYGDKTRAGKAPFKIKHRIDKKFIKELQPSRKA</sequence>
<dbReference type="PRINTS" id="PR00368">
    <property type="entry name" value="FADPNR"/>
</dbReference>
<proteinExistence type="inferred from homology"/>
<dbReference type="InterPro" id="IPR036188">
    <property type="entry name" value="FAD/NAD-bd_sf"/>
</dbReference>
<comment type="cofactor">
    <cofactor evidence="1">
        <name>FAD</name>
        <dbReference type="ChEBI" id="CHEBI:57692"/>
    </cofactor>
</comment>
<protein>
    <submittedName>
        <fullName evidence="7">NADH dehydrogenase, FAD-containing subunit</fullName>
    </submittedName>
</protein>
<evidence type="ECO:0000313" key="8">
    <source>
        <dbReference type="Proteomes" id="UP000199488"/>
    </source>
</evidence>
<keyword evidence="8" id="KW-1185">Reference proteome</keyword>
<dbReference type="EMBL" id="FNNC01000002">
    <property type="protein sequence ID" value="SDW37089.1"/>
    <property type="molecule type" value="Genomic_DNA"/>
</dbReference>
<organism evidence="7 8">
    <name type="scientific">Marinococcus luteus</name>
    <dbReference type="NCBI Taxonomy" id="1122204"/>
    <lineage>
        <taxon>Bacteria</taxon>
        <taxon>Bacillati</taxon>
        <taxon>Bacillota</taxon>
        <taxon>Bacilli</taxon>
        <taxon>Bacillales</taxon>
        <taxon>Bacillaceae</taxon>
        <taxon>Marinococcus</taxon>
    </lineage>
</organism>
<dbReference type="AlphaFoldDB" id="A0A1H2T1B7"/>
<accession>A0A1H2T1B7</accession>
<dbReference type="SUPFAM" id="SSF51905">
    <property type="entry name" value="FAD/NAD(P)-binding domain"/>
    <property type="match status" value="2"/>
</dbReference>
<feature type="domain" description="FAD/NAD(P)-binding" evidence="6">
    <location>
        <begin position="4"/>
        <end position="293"/>
    </location>
</feature>
<dbReference type="RefSeq" id="WP_176967665.1">
    <property type="nucleotide sequence ID" value="NZ_FNNC01000002.1"/>
</dbReference>
<dbReference type="Pfam" id="PF07992">
    <property type="entry name" value="Pyr_redox_2"/>
    <property type="match status" value="1"/>
</dbReference>
<reference evidence="7 8" key="1">
    <citation type="submission" date="2016-10" db="EMBL/GenBank/DDBJ databases">
        <authorList>
            <person name="de Groot N.N."/>
        </authorList>
    </citation>
    <scope>NUCLEOTIDE SEQUENCE [LARGE SCALE GENOMIC DNA]</scope>
    <source>
        <strain evidence="7 8">DSM 23126</strain>
    </source>
</reference>
<evidence type="ECO:0000256" key="3">
    <source>
        <dbReference type="ARBA" id="ARBA00022630"/>
    </source>
</evidence>
<evidence type="ECO:0000256" key="5">
    <source>
        <dbReference type="ARBA" id="ARBA00023002"/>
    </source>
</evidence>
<keyword evidence="4" id="KW-0274">FAD</keyword>
<dbReference type="GO" id="GO:0003955">
    <property type="term" value="F:NAD(P)H dehydrogenase (quinone) activity"/>
    <property type="evidence" value="ECO:0007669"/>
    <property type="project" value="TreeGrafter"/>
</dbReference>
<dbReference type="Proteomes" id="UP000199488">
    <property type="component" value="Unassembled WGS sequence"/>
</dbReference>
<evidence type="ECO:0000256" key="1">
    <source>
        <dbReference type="ARBA" id="ARBA00001974"/>
    </source>
</evidence>
<dbReference type="InterPro" id="IPR051169">
    <property type="entry name" value="NADH-Q_oxidoreductase"/>
</dbReference>
<gene>
    <name evidence="7" type="ORF">SAMN05421781_1173</name>
</gene>
<evidence type="ECO:0000256" key="4">
    <source>
        <dbReference type="ARBA" id="ARBA00022827"/>
    </source>
</evidence>
<dbReference type="STRING" id="1122204.SAMN05421781_1173"/>
<keyword evidence="5" id="KW-0560">Oxidoreductase</keyword>
<name>A0A1H2T1B7_9BACI</name>
<comment type="similarity">
    <text evidence="2">Belongs to the NADH dehydrogenase family.</text>
</comment>
<keyword evidence="3" id="KW-0285">Flavoprotein</keyword>
<dbReference type="PANTHER" id="PTHR42913">
    <property type="entry name" value="APOPTOSIS-INDUCING FACTOR 1"/>
    <property type="match status" value="1"/>
</dbReference>
<evidence type="ECO:0000313" key="7">
    <source>
        <dbReference type="EMBL" id="SDW37089.1"/>
    </source>
</evidence>
<dbReference type="GO" id="GO:0019646">
    <property type="term" value="P:aerobic electron transport chain"/>
    <property type="evidence" value="ECO:0007669"/>
    <property type="project" value="TreeGrafter"/>
</dbReference>
<dbReference type="InterPro" id="IPR023753">
    <property type="entry name" value="FAD/NAD-binding_dom"/>
</dbReference>
<evidence type="ECO:0000259" key="6">
    <source>
        <dbReference type="Pfam" id="PF07992"/>
    </source>
</evidence>
<evidence type="ECO:0000256" key="2">
    <source>
        <dbReference type="ARBA" id="ARBA00005272"/>
    </source>
</evidence>
<dbReference type="Gene3D" id="3.50.50.100">
    <property type="match status" value="1"/>
</dbReference>
<dbReference type="PANTHER" id="PTHR42913:SF9">
    <property type="entry name" value="SLR1591 PROTEIN"/>
    <property type="match status" value="1"/>
</dbReference>